<dbReference type="GeneID" id="84789738"/>
<keyword evidence="2" id="KW-0732">Signal</keyword>
<feature type="compositionally biased region" description="Basic residues" evidence="1">
    <location>
        <begin position="42"/>
        <end position="55"/>
    </location>
</feature>
<dbReference type="STRING" id="2718.CHUV0807_1536"/>
<evidence type="ECO:0000256" key="1">
    <source>
        <dbReference type="SAM" id="MobiDB-lite"/>
    </source>
</evidence>
<feature type="compositionally biased region" description="Low complexity" evidence="1">
    <location>
        <begin position="25"/>
        <end position="41"/>
    </location>
</feature>
<feature type="chain" id="PRO_5002988578" evidence="2">
    <location>
        <begin position="23"/>
        <end position="276"/>
    </location>
</feature>
<dbReference type="OrthoDB" id="964913at2"/>
<keyword evidence="4" id="KW-1185">Reference proteome</keyword>
<organism evidence="3 4">
    <name type="scientific">Cardiobacterium hominis (strain ATCC 15826 / DSM 8339 / NCTC 10426 / 6573)</name>
    <dbReference type="NCBI Taxonomy" id="638300"/>
    <lineage>
        <taxon>Bacteria</taxon>
        <taxon>Pseudomonadati</taxon>
        <taxon>Pseudomonadota</taxon>
        <taxon>Gammaproteobacteria</taxon>
        <taxon>Cardiobacteriales</taxon>
        <taxon>Cardiobacteriaceae</taxon>
        <taxon>Cardiobacterium</taxon>
    </lineage>
</organism>
<evidence type="ECO:0000256" key="2">
    <source>
        <dbReference type="SAM" id="SignalP"/>
    </source>
</evidence>
<protein>
    <submittedName>
        <fullName evidence="3">Uncharacterized protein</fullName>
    </submittedName>
</protein>
<evidence type="ECO:0000313" key="3">
    <source>
        <dbReference type="EMBL" id="EEV89200.1"/>
    </source>
</evidence>
<dbReference type="EMBL" id="ACKY01000031">
    <property type="protein sequence ID" value="EEV89200.1"/>
    <property type="molecule type" value="Genomic_DNA"/>
</dbReference>
<feature type="region of interest" description="Disordered" evidence="1">
    <location>
        <begin position="162"/>
        <end position="190"/>
    </location>
</feature>
<dbReference type="HOGENOM" id="CLU_1007180_0_0_6"/>
<dbReference type="AlphaFoldDB" id="C8N893"/>
<sequence>MNKTLITLACLSAFALAQTATAQSATVSNGKATISKSTGKTSKAKKKTTRKKTSAKKPAAAAQTNTDDVQQIKGRISGEQTADYPLNLQEGQTLTVKLSTPHTSTHYLLMPPAGEEVLHNSALDGNQYQGVTKQNGKYRVQVYMLQSAAKNQETAPYDLTITTSKPAPKTSAPVPPPADNRDISGSITGDQTSEYPLSIKQGQAMNITLTSANKDAHFNLLPPKGEDAVHNGTVSGDQYTGVAKQSGEYRVRVYLLNAAAKRGETAKYNLKISTGQ</sequence>
<proteinExistence type="predicted"/>
<accession>C8N893</accession>
<name>C8N893_CARH6</name>
<reference evidence="3 4" key="1">
    <citation type="submission" date="2009-08" db="EMBL/GenBank/DDBJ databases">
        <authorList>
            <person name="Qin X."/>
            <person name="Bachman B."/>
            <person name="Battles P."/>
            <person name="Bell A."/>
            <person name="Bess C."/>
            <person name="Bickham C."/>
            <person name="Chaboub L."/>
            <person name="Chen D."/>
            <person name="Coyle M."/>
            <person name="Deiros D.R."/>
            <person name="Dinh H."/>
            <person name="Forbes L."/>
            <person name="Fowler G."/>
            <person name="Francisco L."/>
            <person name="Fu Q."/>
            <person name="Gubbala S."/>
            <person name="Hale W."/>
            <person name="Han Y."/>
            <person name="Hemphill L."/>
            <person name="Highlander S.K."/>
            <person name="Hirani K."/>
            <person name="Hogues M."/>
            <person name="Jackson L."/>
            <person name="Jakkamsetti A."/>
            <person name="Javaid M."/>
            <person name="Jiang H."/>
            <person name="Korchina V."/>
            <person name="Kovar C."/>
            <person name="Lara F."/>
            <person name="Lee S."/>
            <person name="Mata R."/>
            <person name="Mathew T."/>
            <person name="Moen C."/>
            <person name="Morales K."/>
            <person name="Munidasa M."/>
            <person name="Nazareth L."/>
            <person name="Ngo R."/>
            <person name="Nguyen L."/>
            <person name="Okwuonu G."/>
            <person name="Ongeri F."/>
            <person name="Patil S."/>
            <person name="Petrosino J."/>
            <person name="Pham C."/>
            <person name="Pham P."/>
            <person name="Pu L.-L."/>
            <person name="Puazo M."/>
            <person name="Raj R."/>
            <person name="Reid J."/>
            <person name="Rouhana J."/>
            <person name="Saada N."/>
            <person name="Shang Y."/>
            <person name="Simmons D."/>
            <person name="Thornton R."/>
            <person name="Warren J."/>
            <person name="Weissenberger G."/>
            <person name="Zhang J."/>
            <person name="Zhang L."/>
            <person name="Zhou C."/>
            <person name="Zhu D."/>
            <person name="Muzny D."/>
            <person name="Worley K."/>
            <person name="Gibbs R."/>
        </authorList>
    </citation>
    <scope>NUCLEOTIDE SEQUENCE [LARGE SCALE GENOMIC DNA]</scope>
    <source>
        <strain evidence="4">ATCC 15826 / DSM 8339 / NCTC 10426 / 6573</strain>
    </source>
</reference>
<gene>
    <name evidence="3" type="ORF">HMPREF0198_0720</name>
</gene>
<comment type="caution">
    <text evidence="3">The sequence shown here is derived from an EMBL/GenBank/DDBJ whole genome shotgun (WGS) entry which is preliminary data.</text>
</comment>
<feature type="signal peptide" evidence="2">
    <location>
        <begin position="1"/>
        <end position="22"/>
    </location>
</feature>
<evidence type="ECO:0000313" key="4">
    <source>
        <dbReference type="Proteomes" id="UP000004870"/>
    </source>
</evidence>
<dbReference type="Proteomes" id="UP000004870">
    <property type="component" value="Unassembled WGS sequence"/>
</dbReference>
<dbReference type="RefSeq" id="WP_004140068.1">
    <property type="nucleotide sequence ID" value="NZ_GG694025.1"/>
</dbReference>
<feature type="region of interest" description="Disordered" evidence="1">
    <location>
        <begin position="25"/>
        <end position="69"/>
    </location>
</feature>
<dbReference type="Gene3D" id="2.60.120.380">
    <property type="match status" value="2"/>
</dbReference>